<name>A0AA88IK51_TACVA</name>
<dbReference type="AlphaFoldDB" id="A0AA88IK51"/>
<keyword evidence="4 6" id="KW-1133">Transmembrane helix</keyword>
<comment type="caution">
    <text evidence="7">The sequence shown here is derived from an EMBL/GenBank/DDBJ whole genome shotgun (WGS) entry which is preliminary data.</text>
</comment>
<evidence type="ECO:0000313" key="8">
    <source>
        <dbReference type="Proteomes" id="UP001187315"/>
    </source>
</evidence>
<evidence type="ECO:0000256" key="6">
    <source>
        <dbReference type="SAM" id="Phobius"/>
    </source>
</evidence>
<dbReference type="EMBL" id="JAVHJS010000026">
    <property type="protein sequence ID" value="KAK2815268.1"/>
    <property type="molecule type" value="Genomic_DNA"/>
</dbReference>
<keyword evidence="3 6" id="KW-0812">Transmembrane</keyword>
<evidence type="ECO:0000256" key="5">
    <source>
        <dbReference type="ARBA" id="ARBA00023136"/>
    </source>
</evidence>
<feature type="transmembrane region" description="Helical" evidence="6">
    <location>
        <begin position="54"/>
        <end position="82"/>
    </location>
</feature>
<feature type="transmembrane region" description="Helical" evidence="6">
    <location>
        <begin position="112"/>
        <end position="135"/>
    </location>
</feature>
<dbReference type="PANTHER" id="PTHR23320:SF125">
    <property type="entry name" value="TRANSMEMBRANE PROTEIN 176L.1-RELATED"/>
    <property type="match status" value="1"/>
</dbReference>
<evidence type="ECO:0000256" key="4">
    <source>
        <dbReference type="ARBA" id="ARBA00022989"/>
    </source>
</evidence>
<feature type="transmembrane region" description="Helical" evidence="6">
    <location>
        <begin position="195"/>
        <end position="221"/>
    </location>
</feature>
<dbReference type="InterPro" id="IPR007237">
    <property type="entry name" value="CD20-like"/>
</dbReference>
<evidence type="ECO:0000256" key="2">
    <source>
        <dbReference type="ARBA" id="ARBA00009565"/>
    </source>
</evidence>
<evidence type="ECO:0000256" key="3">
    <source>
        <dbReference type="ARBA" id="ARBA00022692"/>
    </source>
</evidence>
<proteinExistence type="inferred from homology"/>
<dbReference type="Proteomes" id="UP001187315">
    <property type="component" value="Unassembled WGS sequence"/>
</dbReference>
<feature type="transmembrane region" description="Helical" evidence="6">
    <location>
        <begin position="88"/>
        <end position="105"/>
    </location>
</feature>
<gene>
    <name evidence="7" type="ORF">Q7C36_023534</name>
</gene>
<accession>A0AA88IK51</accession>
<evidence type="ECO:0000256" key="1">
    <source>
        <dbReference type="ARBA" id="ARBA00004141"/>
    </source>
</evidence>
<dbReference type="Pfam" id="PF04103">
    <property type="entry name" value="CD20"/>
    <property type="match status" value="1"/>
</dbReference>
<protein>
    <submittedName>
        <fullName evidence="7">Uncharacterized protein</fullName>
    </submittedName>
</protein>
<dbReference type="GO" id="GO:0016020">
    <property type="term" value="C:membrane"/>
    <property type="evidence" value="ECO:0007669"/>
    <property type="project" value="UniProtKB-SubCell"/>
</dbReference>
<reference evidence="7" key="1">
    <citation type="submission" date="2023-08" db="EMBL/GenBank/DDBJ databases">
        <title>Pelteobagrus vachellii genome.</title>
        <authorList>
            <person name="Liu H."/>
        </authorList>
    </citation>
    <scope>NUCLEOTIDE SEQUENCE</scope>
    <source>
        <strain evidence="7">PRFRI_2022a</strain>
        <tissue evidence="7">Muscle</tissue>
    </source>
</reference>
<dbReference type="InterPro" id="IPR030417">
    <property type="entry name" value="MS4A"/>
</dbReference>
<keyword evidence="8" id="KW-1185">Reference proteome</keyword>
<sequence length="255" mass="28586">MSLTISRAEGVTVYTVHSNHKSKWPIFCQILGTLCYSPVCSVSQRLKHQLSCALTVLATIQIMVGIMNLGIGSLFLAFFYPGYLGSDLLWLGGVVIAIGILCILSEKFPSPCLIALTVLMNIMSAALAITFIVNYSMDLAIRPRWSICEDPAANEGYRYSWTTPSPTKKAMLDEIFEKKLEDYRVCKENWLIIRNLYICLDILMIVLAVLHLCVTISWCVLNIKALCKKQADAQDIEDPELCKHLMEEENPDPVC</sequence>
<comment type="subcellular location">
    <subcellularLocation>
        <location evidence="1">Membrane</location>
        <topology evidence="1">Multi-pass membrane protein</topology>
    </subcellularLocation>
</comment>
<comment type="similarity">
    <text evidence="2">Belongs to the MS4A family.</text>
</comment>
<evidence type="ECO:0000313" key="7">
    <source>
        <dbReference type="EMBL" id="KAK2815268.1"/>
    </source>
</evidence>
<organism evidence="7 8">
    <name type="scientific">Tachysurus vachellii</name>
    <name type="common">Darkbarbel catfish</name>
    <name type="synonym">Pelteobagrus vachellii</name>
    <dbReference type="NCBI Taxonomy" id="175792"/>
    <lineage>
        <taxon>Eukaryota</taxon>
        <taxon>Metazoa</taxon>
        <taxon>Chordata</taxon>
        <taxon>Craniata</taxon>
        <taxon>Vertebrata</taxon>
        <taxon>Euteleostomi</taxon>
        <taxon>Actinopterygii</taxon>
        <taxon>Neopterygii</taxon>
        <taxon>Teleostei</taxon>
        <taxon>Ostariophysi</taxon>
        <taxon>Siluriformes</taxon>
        <taxon>Bagridae</taxon>
        <taxon>Tachysurus</taxon>
    </lineage>
</organism>
<keyword evidence="5 6" id="KW-0472">Membrane</keyword>
<dbReference type="PANTHER" id="PTHR23320">
    <property type="entry name" value="MEMBRANE-SPANNING 4-DOMAINS SUBFAMILY A MS4A -RELATED"/>
    <property type="match status" value="1"/>
</dbReference>